<evidence type="ECO:0000313" key="1">
    <source>
        <dbReference type="EMBL" id="CAH6304301.1"/>
    </source>
</evidence>
<protein>
    <submittedName>
        <fullName evidence="1">DUF2732 domain-containing protein</fullName>
    </submittedName>
</protein>
<dbReference type="InterPro" id="IPR020126">
    <property type="entry name" value="DUF2732"/>
</dbReference>
<evidence type="ECO:0000313" key="2">
    <source>
        <dbReference type="Proteomes" id="UP001158961"/>
    </source>
</evidence>
<gene>
    <name evidence="1" type="ORF">DAPPPG734_13040</name>
</gene>
<dbReference type="Proteomes" id="UP001158961">
    <property type="component" value="Chromosome"/>
</dbReference>
<dbReference type="RefSeq" id="WP_050491345.1">
    <property type="nucleotide sequence ID" value="NZ_JNVA01000038.1"/>
</dbReference>
<reference evidence="1" key="1">
    <citation type="submission" date="2022-05" db="EMBL/GenBank/DDBJ databases">
        <authorList>
            <person name="Pothier F. J."/>
        </authorList>
    </citation>
    <scope>NUCLEOTIDE SEQUENCE</scope>
    <source>
        <strain evidence="1">DAPP-PG734</strain>
    </source>
</reference>
<accession>A0AAN2FDH6</accession>
<sequence length="76" mass="8945">MKLATPNEIKEFYELPLDVMLRDVRLDERRSRAELMASRLNVLAWKISSGELNHVEAAELLRQESEKLERQAQELH</sequence>
<dbReference type="Pfam" id="PF10809">
    <property type="entry name" value="DUF2732"/>
    <property type="match status" value="1"/>
</dbReference>
<proteinExistence type="predicted"/>
<dbReference type="EMBL" id="OW970315">
    <property type="protein sequence ID" value="CAH6304301.1"/>
    <property type="molecule type" value="Genomic_DNA"/>
</dbReference>
<dbReference type="AlphaFoldDB" id="A0AAN2FDH6"/>
<name>A0AAN2FDH6_ENTAG</name>
<organism evidence="1 2">
    <name type="scientific">Enterobacter agglomerans</name>
    <name type="common">Erwinia herbicola</name>
    <name type="synonym">Pantoea agglomerans</name>
    <dbReference type="NCBI Taxonomy" id="549"/>
    <lineage>
        <taxon>Bacteria</taxon>
        <taxon>Pseudomonadati</taxon>
        <taxon>Pseudomonadota</taxon>
        <taxon>Gammaproteobacteria</taxon>
        <taxon>Enterobacterales</taxon>
        <taxon>Erwiniaceae</taxon>
        <taxon>Pantoea</taxon>
        <taxon>Pantoea agglomerans group</taxon>
    </lineage>
</organism>